<feature type="domain" description="Solute-binding protein family 3/N-terminal" evidence="2">
    <location>
        <begin position="6"/>
        <end position="164"/>
    </location>
</feature>
<keyword evidence="4" id="KW-1185">Reference proteome</keyword>
<comment type="caution">
    <text evidence="3">The sequence shown here is derived from an EMBL/GenBank/DDBJ whole genome shotgun (WGS) entry which is preliminary data.</text>
</comment>
<evidence type="ECO:0000313" key="4">
    <source>
        <dbReference type="Proteomes" id="UP000218231"/>
    </source>
</evidence>
<feature type="region of interest" description="Disordered" evidence="1">
    <location>
        <begin position="166"/>
        <end position="324"/>
    </location>
</feature>
<sequence length="324" mass="36422">MPLMRIEDQQPAEGILLELMQAIAREVDARPQYHVLARLRLQEAMQAGEIDVRCYVSTRWLTDRPGDYLWSIPLIEQRDLLVGRPGDSGPVGRLRHAVSNQLSLQWYNRSLPPARHLQPLAVLEEQALGCMVRNDPQLPTQGVLRALVRIRESGEMQRIVERYTEPHPFAGDDSPQLPAAATPNAARLHHAQRHEHRDHPEQQGWPQCRPAQPPLPCNSRQQRREHQPSGVVKQPAPRQLPPDRRSLADRRMPPAPFAQVPRPAPDHGVVQGGDAQIPEQHGPQVHDQGGADADEQDGKHKRGDGHDESPWQIDGKVDAKQHAS</sequence>
<dbReference type="Pfam" id="PF00497">
    <property type="entry name" value="SBP_bac_3"/>
    <property type="match status" value="1"/>
</dbReference>
<evidence type="ECO:0000256" key="1">
    <source>
        <dbReference type="SAM" id="MobiDB-lite"/>
    </source>
</evidence>
<proteinExistence type="predicted"/>
<dbReference type="AlphaFoldDB" id="A0A2A2KJR5"/>
<dbReference type="EMBL" id="LIAE01008405">
    <property type="protein sequence ID" value="PAV74137.1"/>
    <property type="molecule type" value="Genomic_DNA"/>
</dbReference>
<reference evidence="3 4" key="1">
    <citation type="journal article" date="2017" name="Curr. Biol.">
        <title>Genome architecture and evolution of a unichromosomal asexual nematode.</title>
        <authorList>
            <person name="Fradin H."/>
            <person name="Zegar C."/>
            <person name="Gutwein M."/>
            <person name="Lucas J."/>
            <person name="Kovtun M."/>
            <person name="Corcoran D."/>
            <person name="Baugh L.R."/>
            <person name="Kiontke K."/>
            <person name="Gunsalus K."/>
            <person name="Fitch D.H."/>
            <person name="Piano F."/>
        </authorList>
    </citation>
    <scope>NUCLEOTIDE SEQUENCE [LARGE SCALE GENOMIC DNA]</scope>
    <source>
        <strain evidence="3">PF1309</strain>
    </source>
</reference>
<feature type="compositionally biased region" description="Basic and acidic residues" evidence="1">
    <location>
        <begin position="241"/>
        <end position="252"/>
    </location>
</feature>
<evidence type="ECO:0000313" key="3">
    <source>
        <dbReference type="EMBL" id="PAV74137.1"/>
    </source>
</evidence>
<dbReference type="SUPFAM" id="SSF53850">
    <property type="entry name" value="Periplasmic binding protein-like II"/>
    <property type="match status" value="1"/>
</dbReference>
<dbReference type="Proteomes" id="UP000218231">
    <property type="component" value="Unassembled WGS sequence"/>
</dbReference>
<gene>
    <name evidence="3" type="ORF">WR25_03394</name>
</gene>
<protein>
    <recommendedName>
        <fullName evidence="2">Solute-binding protein family 3/N-terminal domain-containing protein</fullName>
    </recommendedName>
</protein>
<organism evidence="3 4">
    <name type="scientific">Diploscapter pachys</name>
    <dbReference type="NCBI Taxonomy" id="2018661"/>
    <lineage>
        <taxon>Eukaryota</taxon>
        <taxon>Metazoa</taxon>
        <taxon>Ecdysozoa</taxon>
        <taxon>Nematoda</taxon>
        <taxon>Chromadorea</taxon>
        <taxon>Rhabditida</taxon>
        <taxon>Rhabditina</taxon>
        <taxon>Rhabditomorpha</taxon>
        <taxon>Rhabditoidea</taxon>
        <taxon>Rhabditidae</taxon>
        <taxon>Diploscapter</taxon>
    </lineage>
</organism>
<dbReference type="InterPro" id="IPR001638">
    <property type="entry name" value="Solute-binding_3/MltF_N"/>
</dbReference>
<evidence type="ECO:0000259" key="2">
    <source>
        <dbReference type="Pfam" id="PF00497"/>
    </source>
</evidence>
<name>A0A2A2KJR5_9BILA</name>
<accession>A0A2A2KJR5</accession>
<feature type="compositionally biased region" description="Basic and acidic residues" evidence="1">
    <location>
        <begin position="304"/>
        <end position="324"/>
    </location>
</feature>
<dbReference type="Gene3D" id="3.40.190.10">
    <property type="entry name" value="Periplasmic binding protein-like II"/>
    <property type="match status" value="1"/>
</dbReference>